<name>A0ABU7W260_9BACL</name>
<sequence length="103" mass="11388">MAKVIAPNKQYSGISAGVPFANGVGETDNPNLLKWFESKGYEVGRPEPEQDNIPIEKMTVPQLKEYAALKKIDLGEASKKEDILKTIQDFQNQAVGEPKVVEE</sequence>
<dbReference type="InterPro" id="IPR036361">
    <property type="entry name" value="SAP_dom_sf"/>
</dbReference>
<proteinExistence type="predicted"/>
<dbReference type="Proteomes" id="UP001306950">
    <property type="component" value="Unassembled WGS sequence"/>
</dbReference>
<evidence type="ECO:0000313" key="2">
    <source>
        <dbReference type="Proteomes" id="UP001306950"/>
    </source>
</evidence>
<evidence type="ECO:0000313" key="1">
    <source>
        <dbReference type="EMBL" id="MEF2969242.1"/>
    </source>
</evidence>
<reference evidence="1 2" key="1">
    <citation type="submission" date="2024-02" db="EMBL/GenBank/DDBJ databases">
        <title>A nitrogen-fixing paenibacillus bacterium.</title>
        <authorList>
            <person name="Zhang W.L."/>
            <person name="Chen S.F."/>
        </authorList>
    </citation>
    <scope>NUCLEOTIDE SEQUENCE [LARGE SCALE GENOMIC DNA]</scope>
    <source>
        <strain evidence="1 2">M1</strain>
    </source>
</reference>
<dbReference type="RefSeq" id="WP_331849336.1">
    <property type="nucleotide sequence ID" value="NZ_JAZHPZ010000026.1"/>
</dbReference>
<gene>
    <name evidence="1" type="ORF">V3851_26060</name>
</gene>
<dbReference type="EMBL" id="JAZHPZ010000026">
    <property type="protein sequence ID" value="MEF2969242.1"/>
    <property type="molecule type" value="Genomic_DNA"/>
</dbReference>
<dbReference type="Gene3D" id="1.10.720.30">
    <property type="entry name" value="SAP domain"/>
    <property type="match status" value="1"/>
</dbReference>
<accession>A0ABU7W260</accession>
<protein>
    <submittedName>
        <fullName evidence="1">SAP domain-containing protein</fullName>
    </submittedName>
</protein>
<organism evidence="1 2">
    <name type="scientific">Paenibacillus haidiansis</name>
    <dbReference type="NCBI Taxonomy" id="1574488"/>
    <lineage>
        <taxon>Bacteria</taxon>
        <taxon>Bacillati</taxon>
        <taxon>Bacillota</taxon>
        <taxon>Bacilli</taxon>
        <taxon>Bacillales</taxon>
        <taxon>Paenibacillaceae</taxon>
        <taxon>Paenibacillus</taxon>
    </lineage>
</organism>
<comment type="caution">
    <text evidence="1">The sequence shown here is derived from an EMBL/GenBank/DDBJ whole genome shotgun (WGS) entry which is preliminary data.</text>
</comment>
<keyword evidence="2" id="KW-1185">Reference proteome</keyword>